<gene>
    <name evidence="1" type="ORF">MNBD_GAMMA19-1368</name>
</gene>
<feature type="non-terminal residue" evidence="1">
    <location>
        <position position="1"/>
    </location>
</feature>
<name>A0A3B1AI23_9ZZZZ</name>
<protein>
    <recommendedName>
        <fullName evidence="2">Porin domain-containing protein</fullName>
    </recommendedName>
</protein>
<sequence length="99" mass="10735">VTLGLDYLTADNIVDNAVNLWVGFEATPEVTVKARYETVAFEMNGTDDSTKTTLHAAYSIEDNLLVALEWSDSDTDAGEIGTFGFADDSVTTLEFIGTF</sequence>
<reference evidence="1" key="1">
    <citation type="submission" date="2018-06" db="EMBL/GenBank/DDBJ databases">
        <authorList>
            <person name="Zhirakovskaya E."/>
        </authorList>
    </citation>
    <scope>NUCLEOTIDE SEQUENCE</scope>
</reference>
<accession>A0A3B1AI23</accession>
<proteinExistence type="predicted"/>
<evidence type="ECO:0008006" key="2">
    <source>
        <dbReference type="Google" id="ProtNLM"/>
    </source>
</evidence>
<dbReference type="AlphaFoldDB" id="A0A3B1AI23"/>
<evidence type="ECO:0000313" key="1">
    <source>
        <dbReference type="EMBL" id="VAX01341.1"/>
    </source>
</evidence>
<dbReference type="EMBL" id="UOFV01000250">
    <property type="protein sequence ID" value="VAX01341.1"/>
    <property type="molecule type" value="Genomic_DNA"/>
</dbReference>
<organism evidence="1">
    <name type="scientific">hydrothermal vent metagenome</name>
    <dbReference type="NCBI Taxonomy" id="652676"/>
    <lineage>
        <taxon>unclassified sequences</taxon>
        <taxon>metagenomes</taxon>
        <taxon>ecological metagenomes</taxon>
    </lineage>
</organism>